<accession>A0AAW8Q0I7</accession>
<organism evidence="1 2">
    <name type="scientific">Vibrio parahaemolyticus</name>
    <dbReference type="NCBI Taxonomy" id="670"/>
    <lineage>
        <taxon>Bacteria</taxon>
        <taxon>Pseudomonadati</taxon>
        <taxon>Pseudomonadota</taxon>
        <taxon>Gammaproteobacteria</taxon>
        <taxon>Vibrionales</taxon>
        <taxon>Vibrionaceae</taxon>
        <taxon>Vibrio</taxon>
    </lineage>
</organism>
<proteinExistence type="predicted"/>
<name>A0AAW8Q0I7_VIBPH</name>
<protein>
    <recommendedName>
        <fullName evidence="3">DUF4440 domain-containing protein</fullName>
    </recommendedName>
</protein>
<dbReference type="Proteomes" id="UP001253193">
    <property type="component" value="Unassembled WGS sequence"/>
</dbReference>
<sequence>MTTELITPPAGFEYVNKNHIETNYDMETLIEFAEDEFYGDLEWLYQAHDNGNGTTCLIRRPKTLLEALQVVEYEKANYQNITHLITFEGSETHEVTFNQRSNELSIKQDKNVGWYLLTKEQLSSAKKADDGSWLIQSNSSRPHKLEIK</sequence>
<dbReference type="EMBL" id="JAUHGG010000003">
    <property type="protein sequence ID" value="MDS1821164.1"/>
    <property type="molecule type" value="Genomic_DNA"/>
</dbReference>
<evidence type="ECO:0000313" key="2">
    <source>
        <dbReference type="Proteomes" id="UP001253193"/>
    </source>
</evidence>
<comment type="caution">
    <text evidence="1">The sequence shown here is derived from an EMBL/GenBank/DDBJ whole genome shotgun (WGS) entry which is preliminary data.</text>
</comment>
<reference evidence="1" key="1">
    <citation type="submission" date="2023-06" db="EMBL/GenBank/DDBJ databases">
        <title>Genomic Diversity of Vibrio spp. and Metagenomic Analysis of Pathogens in Florida Gulf Coastal Waters Following Hurricane Ian.</title>
        <authorList>
            <person name="Brumfield K.D."/>
        </authorList>
    </citation>
    <scope>NUCLEOTIDE SEQUENCE</scope>
    <source>
        <strain evidence="1">WBS2B-138</strain>
    </source>
</reference>
<gene>
    <name evidence="1" type="ORF">QX249_10870</name>
</gene>
<evidence type="ECO:0000313" key="1">
    <source>
        <dbReference type="EMBL" id="MDS1821164.1"/>
    </source>
</evidence>
<dbReference type="RefSeq" id="WP_311020021.1">
    <property type="nucleotide sequence ID" value="NZ_JAUHGG010000003.1"/>
</dbReference>
<evidence type="ECO:0008006" key="3">
    <source>
        <dbReference type="Google" id="ProtNLM"/>
    </source>
</evidence>
<dbReference type="AlphaFoldDB" id="A0AAW8Q0I7"/>